<dbReference type="RefSeq" id="WP_065444090.1">
    <property type="nucleotide sequence ID" value="NZ_MBEC01000174.1"/>
</dbReference>
<dbReference type="EMBL" id="MBEE01000009">
    <property type="protein sequence ID" value="OCB63486.1"/>
    <property type="molecule type" value="Genomic_DNA"/>
</dbReference>
<dbReference type="OrthoDB" id="4641308at2"/>
<reference evidence="2 3" key="1">
    <citation type="submission" date="2016-06" db="EMBL/GenBank/DDBJ databases">
        <authorList>
            <person name="Kjaerup R.B."/>
            <person name="Dalgaard T.S."/>
            <person name="Juul-Madsen H.R."/>
        </authorList>
    </citation>
    <scope>NUCLEOTIDE SEQUENCE [LARGE SCALE GENOMIC DNA]</scope>
    <source>
        <strain evidence="2 3">E3012</strain>
    </source>
</reference>
<keyword evidence="1" id="KW-1133">Transmembrane helix</keyword>
<gene>
    <name evidence="2" type="ORF">A5677_10115</name>
</gene>
<evidence type="ECO:0000256" key="1">
    <source>
        <dbReference type="SAM" id="Phobius"/>
    </source>
</evidence>
<name>A0A1B9DES6_MYCMA</name>
<organism evidence="2 3">
    <name type="scientific">Mycobacterium malmoense</name>
    <dbReference type="NCBI Taxonomy" id="1780"/>
    <lineage>
        <taxon>Bacteria</taxon>
        <taxon>Bacillati</taxon>
        <taxon>Actinomycetota</taxon>
        <taxon>Actinomycetes</taxon>
        <taxon>Mycobacteriales</taxon>
        <taxon>Mycobacteriaceae</taxon>
        <taxon>Mycobacterium</taxon>
    </lineage>
</organism>
<dbReference type="Proteomes" id="UP000092683">
    <property type="component" value="Unassembled WGS sequence"/>
</dbReference>
<dbReference type="AlphaFoldDB" id="A0A1B9DES6"/>
<evidence type="ECO:0000313" key="2">
    <source>
        <dbReference type="EMBL" id="OCB63486.1"/>
    </source>
</evidence>
<protein>
    <submittedName>
        <fullName evidence="2">Uncharacterized protein</fullName>
    </submittedName>
</protein>
<keyword evidence="1" id="KW-0812">Transmembrane</keyword>
<feature type="transmembrane region" description="Helical" evidence="1">
    <location>
        <begin position="36"/>
        <end position="53"/>
    </location>
</feature>
<proteinExistence type="predicted"/>
<accession>A0A1B9DES6</accession>
<sequence length="81" mass="8773">MTVLAGIAALAVAACLGYYLGLRAGSTPRSWKRRTSRIALGRLAISLLVLFTARRAMTMWAPRCVAPLGLLRGSVARIRPY</sequence>
<evidence type="ECO:0000313" key="3">
    <source>
        <dbReference type="Proteomes" id="UP000092683"/>
    </source>
</evidence>
<comment type="caution">
    <text evidence="2">The sequence shown here is derived from an EMBL/GenBank/DDBJ whole genome shotgun (WGS) entry which is preliminary data.</text>
</comment>
<keyword evidence="1" id="KW-0472">Membrane</keyword>